<dbReference type="Pfam" id="PF00067">
    <property type="entry name" value="p450"/>
    <property type="match status" value="1"/>
</dbReference>
<dbReference type="GO" id="GO:0016132">
    <property type="term" value="P:brassinosteroid biosynthetic process"/>
    <property type="evidence" value="ECO:0007669"/>
    <property type="project" value="TreeGrafter"/>
</dbReference>
<keyword evidence="5" id="KW-0443">Lipid metabolism</keyword>
<dbReference type="InterPro" id="IPR017972">
    <property type="entry name" value="Cyt_P450_CS"/>
</dbReference>
<sequence length="262" mass="30000">MFLKSRKAILKKLRGVLEERMQKQAVAGRKDESDRSDLLGFVLENSNLNAEQIGDLLLGLIFGGHETTTTSIVLTIYYLHDCPEALEQLREEHEDLVRNKKERGEAGGLTWDDYKKMSFTQCVISEALRLGNIIKMIRKKASKDVHFKGYDIPSGWSVILLLVSAHMDSSMYEDPKKFDPWRWKRNPQSTAYMPFGQGLRKCPGQELARIETAIFLHHLVLNFDWELAEPDHPVGYAIPQFMKGLPIKVQRRRRSSGTLSSP</sequence>
<evidence type="ECO:0000256" key="9">
    <source>
        <dbReference type="ARBA" id="ARBA00023136"/>
    </source>
</evidence>
<dbReference type="PANTHER" id="PTHR24286">
    <property type="entry name" value="CYTOCHROME P450 26"/>
    <property type="match status" value="1"/>
</dbReference>
<dbReference type="PANTHER" id="PTHR24286:SF194">
    <property type="entry name" value="STEROID (22S)-HYDROXYLASE"/>
    <property type="match status" value="1"/>
</dbReference>
<organism evidence="12 13">
    <name type="scientific">Platanthera zijinensis</name>
    <dbReference type="NCBI Taxonomy" id="2320716"/>
    <lineage>
        <taxon>Eukaryota</taxon>
        <taxon>Viridiplantae</taxon>
        <taxon>Streptophyta</taxon>
        <taxon>Embryophyta</taxon>
        <taxon>Tracheophyta</taxon>
        <taxon>Spermatophyta</taxon>
        <taxon>Magnoliopsida</taxon>
        <taxon>Liliopsida</taxon>
        <taxon>Asparagales</taxon>
        <taxon>Orchidaceae</taxon>
        <taxon>Orchidoideae</taxon>
        <taxon>Orchideae</taxon>
        <taxon>Orchidinae</taxon>
        <taxon>Platanthera</taxon>
    </lineage>
</organism>
<comment type="similarity">
    <text evidence="2 11">Belongs to the cytochrome P450 family.</text>
</comment>
<comment type="subcellular location">
    <subcellularLocation>
        <location evidence="1">Membrane</location>
        <topology evidence="1">Single-pass membrane protein</topology>
    </subcellularLocation>
</comment>
<evidence type="ECO:0000256" key="10">
    <source>
        <dbReference type="PIRSR" id="PIRSR602401-1"/>
    </source>
</evidence>
<evidence type="ECO:0000256" key="6">
    <source>
        <dbReference type="ARBA" id="ARBA00022989"/>
    </source>
</evidence>
<keyword evidence="13" id="KW-1185">Reference proteome</keyword>
<keyword evidence="9" id="KW-0472">Membrane</keyword>
<reference evidence="12 13" key="1">
    <citation type="journal article" date="2022" name="Nat. Plants">
        <title>Genomes of leafy and leafless Platanthera orchids illuminate the evolution of mycoheterotrophy.</title>
        <authorList>
            <person name="Li M.H."/>
            <person name="Liu K.W."/>
            <person name="Li Z."/>
            <person name="Lu H.C."/>
            <person name="Ye Q.L."/>
            <person name="Zhang D."/>
            <person name="Wang J.Y."/>
            <person name="Li Y.F."/>
            <person name="Zhong Z.M."/>
            <person name="Liu X."/>
            <person name="Yu X."/>
            <person name="Liu D.K."/>
            <person name="Tu X.D."/>
            <person name="Liu B."/>
            <person name="Hao Y."/>
            <person name="Liao X.Y."/>
            <person name="Jiang Y.T."/>
            <person name="Sun W.H."/>
            <person name="Chen J."/>
            <person name="Chen Y.Q."/>
            <person name="Ai Y."/>
            <person name="Zhai J.W."/>
            <person name="Wu S.S."/>
            <person name="Zhou Z."/>
            <person name="Hsiao Y.Y."/>
            <person name="Wu W.L."/>
            <person name="Chen Y.Y."/>
            <person name="Lin Y.F."/>
            <person name="Hsu J.L."/>
            <person name="Li C.Y."/>
            <person name="Wang Z.W."/>
            <person name="Zhao X."/>
            <person name="Zhong W.Y."/>
            <person name="Ma X.K."/>
            <person name="Ma L."/>
            <person name="Huang J."/>
            <person name="Chen G.Z."/>
            <person name="Huang M.Z."/>
            <person name="Huang L."/>
            <person name="Peng D.H."/>
            <person name="Luo Y.B."/>
            <person name="Zou S.Q."/>
            <person name="Chen S.P."/>
            <person name="Lan S."/>
            <person name="Tsai W.C."/>
            <person name="Van de Peer Y."/>
            <person name="Liu Z.J."/>
        </authorList>
    </citation>
    <scope>NUCLEOTIDE SEQUENCE [LARGE SCALE GENOMIC DNA]</scope>
    <source>
        <strain evidence="12">Lor287</strain>
    </source>
</reference>
<dbReference type="InterPro" id="IPR036396">
    <property type="entry name" value="Cyt_P450_sf"/>
</dbReference>
<comment type="cofactor">
    <cofactor evidence="10">
        <name>heme</name>
        <dbReference type="ChEBI" id="CHEBI:30413"/>
    </cofactor>
</comment>
<dbReference type="PROSITE" id="PS00086">
    <property type="entry name" value="CYTOCHROME_P450"/>
    <property type="match status" value="1"/>
</dbReference>
<proteinExistence type="inferred from homology"/>
<keyword evidence="3" id="KW-0812">Transmembrane</keyword>
<dbReference type="InterPro" id="IPR001128">
    <property type="entry name" value="Cyt_P450"/>
</dbReference>
<dbReference type="GO" id="GO:0016705">
    <property type="term" value="F:oxidoreductase activity, acting on paired donors, with incorporation or reduction of molecular oxygen"/>
    <property type="evidence" value="ECO:0007669"/>
    <property type="project" value="InterPro"/>
</dbReference>
<keyword evidence="8 10" id="KW-0408">Iron</keyword>
<keyword evidence="11" id="KW-0503">Monooxygenase</keyword>
<dbReference type="GO" id="GO:0016020">
    <property type="term" value="C:membrane"/>
    <property type="evidence" value="ECO:0007669"/>
    <property type="project" value="UniProtKB-SubCell"/>
</dbReference>
<keyword evidence="4 10" id="KW-0479">Metal-binding</keyword>
<evidence type="ECO:0000256" key="3">
    <source>
        <dbReference type="ARBA" id="ARBA00022692"/>
    </source>
</evidence>
<evidence type="ECO:0000256" key="4">
    <source>
        <dbReference type="ARBA" id="ARBA00022723"/>
    </source>
</evidence>
<accession>A0AAP0BDW5</accession>
<evidence type="ECO:0000256" key="1">
    <source>
        <dbReference type="ARBA" id="ARBA00004167"/>
    </source>
</evidence>
<evidence type="ECO:0000256" key="11">
    <source>
        <dbReference type="RuleBase" id="RU000461"/>
    </source>
</evidence>
<dbReference type="PRINTS" id="PR00385">
    <property type="entry name" value="P450"/>
</dbReference>
<evidence type="ECO:0000256" key="7">
    <source>
        <dbReference type="ARBA" id="ARBA00023002"/>
    </source>
</evidence>
<dbReference type="GO" id="GO:0020037">
    <property type="term" value="F:heme binding"/>
    <property type="evidence" value="ECO:0007669"/>
    <property type="project" value="InterPro"/>
</dbReference>
<dbReference type="GO" id="GO:0016125">
    <property type="term" value="P:sterol metabolic process"/>
    <property type="evidence" value="ECO:0007669"/>
    <property type="project" value="TreeGrafter"/>
</dbReference>
<dbReference type="AlphaFoldDB" id="A0AAP0BDW5"/>
<protein>
    <submittedName>
        <fullName evidence="12">Cytochrome P450 90B1</fullName>
    </submittedName>
</protein>
<evidence type="ECO:0000313" key="12">
    <source>
        <dbReference type="EMBL" id="KAK8936481.1"/>
    </source>
</evidence>
<keyword evidence="5" id="KW-0444">Lipid biosynthesis</keyword>
<name>A0AAP0BDW5_9ASPA</name>
<evidence type="ECO:0000256" key="8">
    <source>
        <dbReference type="ARBA" id="ARBA00023004"/>
    </source>
</evidence>
<comment type="caution">
    <text evidence="12">The sequence shown here is derived from an EMBL/GenBank/DDBJ whole genome shotgun (WGS) entry which is preliminary data.</text>
</comment>
<gene>
    <name evidence="12" type="primary">CYP90B1</name>
    <name evidence="12" type="ORF">KSP39_PZI012073</name>
</gene>
<keyword evidence="5" id="KW-0752">Steroid biosynthesis</keyword>
<feature type="binding site" description="axial binding residue" evidence="10">
    <location>
        <position position="202"/>
    </location>
    <ligand>
        <name>heme</name>
        <dbReference type="ChEBI" id="CHEBI:30413"/>
    </ligand>
    <ligandPart>
        <name>Fe</name>
        <dbReference type="ChEBI" id="CHEBI:18248"/>
    </ligandPart>
</feature>
<dbReference type="EMBL" id="JBBWWQ010000010">
    <property type="protein sequence ID" value="KAK8936481.1"/>
    <property type="molecule type" value="Genomic_DNA"/>
</dbReference>
<dbReference type="Proteomes" id="UP001418222">
    <property type="component" value="Unassembled WGS sequence"/>
</dbReference>
<evidence type="ECO:0000256" key="5">
    <source>
        <dbReference type="ARBA" id="ARBA00022955"/>
    </source>
</evidence>
<keyword evidence="10 11" id="KW-0349">Heme</keyword>
<dbReference type="PRINTS" id="PR00463">
    <property type="entry name" value="EP450I"/>
</dbReference>
<dbReference type="InterPro" id="IPR002401">
    <property type="entry name" value="Cyt_P450_E_grp-I"/>
</dbReference>
<dbReference type="SUPFAM" id="SSF48264">
    <property type="entry name" value="Cytochrome P450"/>
    <property type="match status" value="1"/>
</dbReference>
<dbReference type="GO" id="GO:0005506">
    <property type="term" value="F:iron ion binding"/>
    <property type="evidence" value="ECO:0007669"/>
    <property type="project" value="InterPro"/>
</dbReference>
<evidence type="ECO:0000313" key="13">
    <source>
        <dbReference type="Proteomes" id="UP001418222"/>
    </source>
</evidence>
<dbReference type="Gene3D" id="1.10.630.10">
    <property type="entry name" value="Cytochrome P450"/>
    <property type="match status" value="1"/>
</dbReference>
<evidence type="ECO:0000256" key="2">
    <source>
        <dbReference type="ARBA" id="ARBA00010617"/>
    </source>
</evidence>
<dbReference type="GO" id="GO:0004497">
    <property type="term" value="F:monooxygenase activity"/>
    <property type="evidence" value="ECO:0007669"/>
    <property type="project" value="UniProtKB-KW"/>
</dbReference>
<keyword evidence="7 11" id="KW-0560">Oxidoreductase</keyword>
<dbReference type="GO" id="GO:0010268">
    <property type="term" value="P:brassinosteroid homeostasis"/>
    <property type="evidence" value="ECO:0007669"/>
    <property type="project" value="TreeGrafter"/>
</dbReference>
<keyword evidence="6" id="KW-1133">Transmembrane helix</keyword>